<dbReference type="EMBL" id="BLZA01000049">
    <property type="protein sequence ID" value="GHJ89814.1"/>
    <property type="molecule type" value="Genomic_DNA"/>
</dbReference>
<comment type="caution">
    <text evidence="1">The sequence shown here is derived from an EMBL/GenBank/DDBJ whole genome shotgun (WGS) entry which is preliminary data.</text>
</comment>
<keyword evidence="2" id="KW-1185">Reference proteome</keyword>
<proteinExistence type="predicted"/>
<protein>
    <submittedName>
        <fullName evidence="1">Uncharacterized protein</fullName>
    </submittedName>
</protein>
<accession>A0A8H3YHF2</accession>
<name>A0A8H3YHF2_9TREE</name>
<organism evidence="1 2">
    <name type="scientific">Naganishia liquefaciens</name>
    <dbReference type="NCBI Taxonomy" id="104408"/>
    <lineage>
        <taxon>Eukaryota</taxon>
        <taxon>Fungi</taxon>
        <taxon>Dikarya</taxon>
        <taxon>Basidiomycota</taxon>
        <taxon>Agaricomycotina</taxon>
        <taxon>Tremellomycetes</taxon>
        <taxon>Filobasidiales</taxon>
        <taxon>Filobasidiaceae</taxon>
        <taxon>Naganishia</taxon>
    </lineage>
</organism>
<gene>
    <name evidence="1" type="ORF">NliqN6_6216</name>
</gene>
<evidence type="ECO:0000313" key="2">
    <source>
        <dbReference type="Proteomes" id="UP000620104"/>
    </source>
</evidence>
<evidence type="ECO:0000313" key="1">
    <source>
        <dbReference type="EMBL" id="GHJ89814.1"/>
    </source>
</evidence>
<dbReference type="AlphaFoldDB" id="A0A8H3YHF2"/>
<reference evidence="1" key="1">
    <citation type="submission" date="2020-07" db="EMBL/GenBank/DDBJ databases">
        <title>Draft Genome Sequence of a Deep-Sea Yeast, Naganishia (Cryptococcus) liquefaciens strain N6.</title>
        <authorList>
            <person name="Han Y.W."/>
            <person name="Kajitani R."/>
            <person name="Morimoto H."/>
            <person name="Parhat M."/>
            <person name="Tsubouchi H."/>
            <person name="Bakenova O."/>
            <person name="Ogata M."/>
            <person name="Argunhan B."/>
            <person name="Aoki R."/>
            <person name="Kajiwara S."/>
            <person name="Itoh T."/>
            <person name="Iwasaki H."/>
        </authorList>
    </citation>
    <scope>NUCLEOTIDE SEQUENCE</scope>
    <source>
        <strain evidence="1">N6</strain>
    </source>
</reference>
<sequence length="199" mass="20747">MAQYFPNTTLIHGSINGGIGTQLSQNISWQLNANPWNTPGGRSDSQTRLGCVTNNVTLQEICCSAVGGQILQADRTVVEDGNATSSTNGGSLWCALPEKGTYNTHYNTQPALVDSWAQCYNSSVASANNPGIYEKDTKPTSDVWQCELTGNFSGSNGFAYPSYASAPASGSGPQLGRFSLLAIAGVVSIASLAATSLAL</sequence>
<dbReference type="Proteomes" id="UP000620104">
    <property type="component" value="Unassembled WGS sequence"/>
</dbReference>